<evidence type="ECO:0000259" key="10">
    <source>
        <dbReference type="PROSITE" id="PS50880"/>
    </source>
</evidence>
<feature type="coiled-coil region" evidence="6">
    <location>
        <begin position="568"/>
        <end position="613"/>
    </location>
</feature>
<dbReference type="InterPro" id="IPR002421">
    <property type="entry name" value="5-3_exonuclease"/>
</dbReference>
<dbReference type="SUPFAM" id="SSF47807">
    <property type="entry name" value="5' to 3' exonuclease, C-terminal subdomain"/>
    <property type="match status" value="1"/>
</dbReference>
<evidence type="ECO:0000256" key="4">
    <source>
        <dbReference type="ARBA" id="ARBA00023125"/>
    </source>
</evidence>
<dbReference type="PROSITE" id="PS50880">
    <property type="entry name" value="TOPRIM"/>
    <property type="match status" value="1"/>
</dbReference>
<dbReference type="Pfam" id="PF00664">
    <property type="entry name" value="ABC_membrane"/>
    <property type="match status" value="1"/>
</dbReference>
<comment type="caution">
    <text evidence="12">The sequence shown here is derived from an EMBL/GenBank/DDBJ whole genome shotgun (WGS) entry which is preliminary data.</text>
</comment>
<evidence type="ECO:0000256" key="1">
    <source>
        <dbReference type="ARBA" id="ARBA00004141"/>
    </source>
</evidence>
<feature type="region of interest" description="Disordered" evidence="7">
    <location>
        <begin position="848"/>
        <end position="872"/>
    </location>
</feature>
<dbReference type="GO" id="GO:0008409">
    <property type="term" value="F:5'-3' exonuclease activity"/>
    <property type="evidence" value="ECO:0007669"/>
    <property type="project" value="InterPro"/>
</dbReference>
<dbReference type="Gene3D" id="3.40.1360.10">
    <property type="match status" value="1"/>
</dbReference>
<dbReference type="GO" id="GO:0016020">
    <property type="term" value="C:membrane"/>
    <property type="evidence" value="ECO:0007669"/>
    <property type="project" value="UniProtKB-SubCell"/>
</dbReference>
<dbReference type="InterPro" id="IPR020045">
    <property type="entry name" value="DNA_polI_H3TH"/>
</dbReference>
<dbReference type="Pfam" id="PF08275">
    <property type="entry name" value="DNAG_N"/>
    <property type="match status" value="1"/>
</dbReference>
<dbReference type="SMART" id="SM00279">
    <property type="entry name" value="HhH2"/>
    <property type="match status" value="1"/>
</dbReference>
<dbReference type="InterPro" id="IPR036640">
    <property type="entry name" value="ABC1_TM_sf"/>
</dbReference>
<reference evidence="12" key="1">
    <citation type="submission" date="2021-06" db="EMBL/GenBank/DDBJ databases">
        <authorList>
            <person name="Kallberg Y."/>
            <person name="Tangrot J."/>
            <person name="Rosling A."/>
        </authorList>
    </citation>
    <scope>NUCLEOTIDE SEQUENCE</scope>
    <source>
        <strain evidence="12">IN212</strain>
    </source>
</reference>
<sequence>MAWKITNGTIFFFLRVLISVLKKHDYQKLLVVFDGEQMNELQALLKKTNINFIQLIDCEADDLIASFIQKNSPNTSTIFDIFTRDKDLLQLLDKNVNILKYIDGKATLYTVESFQKEYNFRPDNYVDYLSLLGDNVDNIEGVKGIGPVSAKKLIQQFQTVENIYQQIDNLPENTKKLLSGKKKEVCLNKKIISLEKNIDFSGEKLPASQYQKIDREEAIVEIGKMGYFDLTILQEEKKREQKEKNQIFYLLLLIADIYQHNLLTSAGQEILNYLQQERRIDKEIINHFNLGCSINNRQLSHLLLDQENSDFSSEDLLATNLVWITDQNQTCDFFPARHLIIPLANAAGKIVAFAARKIGKISDGEGKYKYLPSYQHYQKSALLYNYSRVAKSRTEECYLVEGFFDVISLSKLGAENCLALLGTNLSEEQVKLLIGLKKRIILFLDNDKAGREATINVAVKLLEREIDCEVVKNDYPSDPDELCHQIEKEAMINILNRRENPYSFILKYYFFKLEVRDNPQRTVRFINEISRIFSKFKPNIYDFLIDKISSLTTLLRAAQPVVTIILAINNLEKKIAEKEKSRKVKSETAKDELKKLKSELKKKNQELAEMDQEKFQEGINAIRFLLEHNKNLQHFINQGVGVKDRKNVVYYDSVYQNDDRESKSYSFSETLHDEENTELSDEEIRRRDVSIQTNNLINALDKREAILLNRLLYKIKPSNLVDVYYLADEKEKKELQENLKLRDKFNLESLQKYSLESPKIHNLPVVKKYLSLFTKNHKFIEISRIIEKSENTARQLKLKSFQELQKLAKERKLHFFREKTLSEQIIKAIEKEESEEITKARVREIINSQADETDKQQKETKENATREIQGEGSLSKEKVKEIIENASVSGPGTTLPLLAIVAGLFAILIIVEILLFKKASKLYMAAKKRQEEDNKIIYERTNNLEYIKAVSGEKYEEEKVDRQLDSTFRQNKKSLWYSTLFKAAPQYIIIPNIPIFFMALTLLFYSSSPKMGTVFLMGNFARYFFSVRSLNNEVNKIIEAMLTLDELSSSLTIVNESAKMLNQPASLTEPKPSLPNLPFKNGDLVFQNVVFAYPKRSQQDILRNFTFTFQQGKIYGIAGKNGIGKSTITKTMLKLYDLKKGQILIGEHNVRKIDTISLHQHICYQTNRPTFFRMSIAENVYYPQKYNKADREKLVQAAKKTGIYEFITKLPHGFDTVLREGGSDLSEGQKQQISAMKMFIDDYDIYILDEILSNVHPNLKGIVLENIFSKLKGKTVLVIDHHYEIFKYVDYIYQFTGEKLIRMNKKEFLAK</sequence>
<dbReference type="SMART" id="SM00493">
    <property type="entry name" value="TOPRIM"/>
    <property type="match status" value="1"/>
</dbReference>
<keyword evidence="6" id="KW-0175">Coiled coil</keyword>
<keyword evidence="13" id="KW-1185">Reference proteome</keyword>
<dbReference type="Gene3D" id="3.40.50.300">
    <property type="entry name" value="P-loop containing nucleotide triphosphate hydrolases"/>
    <property type="match status" value="1"/>
</dbReference>
<dbReference type="Pfam" id="PF01367">
    <property type="entry name" value="5_3_exonuc"/>
    <property type="match status" value="1"/>
</dbReference>
<dbReference type="Pfam" id="PF02739">
    <property type="entry name" value="5_3_exonuc_N"/>
    <property type="match status" value="1"/>
</dbReference>
<feature type="transmembrane region" description="Helical" evidence="8">
    <location>
        <begin position="895"/>
        <end position="916"/>
    </location>
</feature>
<dbReference type="PROSITE" id="PS50893">
    <property type="entry name" value="ABC_TRANSPORTER_2"/>
    <property type="match status" value="1"/>
</dbReference>
<accession>A0A9N9A680</accession>
<feature type="signal peptide" evidence="9">
    <location>
        <begin position="1"/>
        <end position="22"/>
    </location>
</feature>
<dbReference type="InterPro" id="IPR036279">
    <property type="entry name" value="5-3_exonuclease_C_sf"/>
</dbReference>
<dbReference type="Pfam" id="PF00005">
    <property type="entry name" value="ABC_tran"/>
    <property type="match status" value="1"/>
</dbReference>
<gene>
    <name evidence="12" type="ORF">RFULGI_LOCUS3261</name>
</gene>
<dbReference type="GO" id="GO:0140359">
    <property type="term" value="F:ABC-type transporter activity"/>
    <property type="evidence" value="ECO:0007669"/>
    <property type="project" value="InterPro"/>
</dbReference>
<dbReference type="SUPFAM" id="SSF52540">
    <property type="entry name" value="P-loop containing nucleoside triphosphate hydrolases"/>
    <property type="match status" value="1"/>
</dbReference>
<evidence type="ECO:0000313" key="13">
    <source>
        <dbReference type="Proteomes" id="UP000789396"/>
    </source>
</evidence>
<dbReference type="SUPFAM" id="SSF56731">
    <property type="entry name" value="DNA primase core"/>
    <property type="match status" value="1"/>
</dbReference>
<dbReference type="SMART" id="SM00475">
    <property type="entry name" value="53EXOc"/>
    <property type="match status" value="1"/>
</dbReference>
<dbReference type="InterPro" id="IPR039421">
    <property type="entry name" value="Type_1_exporter"/>
</dbReference>
<dbReference type="Pfam" id="PF13155">
    <property type="entry name" value="Toprim_2"/>
    <property type="match status" value="1"/>
</dbReference>
<dbReference type="InterPro" id="IPR008918">
    <property type="entry name" value="HhH2"/>
</dbReference>
<dbReference type="OrthoDB" id="2399726at2759"/>
<dbReference type="Gene3D" id="3.90.980.10">
    <property type="entry name" value="DNA primase, catalytic core, N-terminal domain"/>
    <property type="match status" value="1"/>
</dbReference>
<dbReference type="FunFam" id="1.10.150.20:FF:000003">
    <property type="entry name" value="DNA polymerase I"/>
    <property type="match status" value="1"/>
</dbReference>
<dbReference type="InterPro" id="IPR011527">
    <property type="entry name" value="ABC1_TM_dom"/>
</dbReference>
<dbReference type="InterPro" id="IPR027417">
    <property type="entry name" value="P-loop_NTPase"/>
</dbReference>
<evidence type="ECO:0000256" key="6">
    <source>
        <dbReference type="SAM" id="Coils"/>
    </source>
</evidence>
<keyword evidence="3 8" id="KW-1133">Transmembrane helix</keyword>
<dbReference type="Gene3D" id="1.10.150.20">
    <property type="entry name" value="5' to 3' exonuclease, C-terminal subdomain"/>
    <property type="match status" value="1"/>
</dbReference>
<dbReference type="GO" id="GO:0003677">
    <property type="term" value="F:DNA binding"/>
    <property type="evidence" value="ECO:0007669"/>
    <property type="project" value="UniProtKB-KW"/>
</dbReference>
<dbReference type="GO" id="GO:0006139">
    <property type="term" value="P:nucleobase-containing compound metabolic process"/>
    <property type="evidence" value="ECO:0007669"/>
    <property type="project" value="UniProtKB-ARBA"/>
</dbReference>
<evidence type="ECO:0000256" key="7">
    <source>
        <dbReference type="SAM" id="MobiDB-lite"/>
    </source>
</evidence>
<dbReference type="InterPro" id="IPR037068">
    <property type="entry name" value="DNA_primase_core_N_sf"/>
</dbReference>
<dbReference type="PANTHER" id="PTHR24221">
    <property type="entry name" value="ATP-BINDING CASSETTE SUB-FAMILY B"/>
    <property type="match status" value="1"/>
</dbReference>
<feature type="compositionally biased region" description="Basic and acidic residues" evidence="7">
    <location>
        <begin position="852"/>
        <end position="872"/>
    </location>
</feature>
<dbReference type="GO" id="GO:0016887">
    <property type="term" value="F:ATP hydrolysis activity"/>
    <property type="evidence" value="ECO:0007669"/>
    <property type="project" value="InterPro"/>
</dbReference>
<organism evidence="12 13">
    <name type="scientific">Racocetra fulgida</name>
    <dbReference type="NCBI Taxonomy" id="60492"/>
    <lineage>
        <taxon>Eukaryota</taxon>
        <taxon>Fungi</taxon>
        <taxon>Fungi incertae sedis</taxon>
        <taxon>Mucoromycota</taxon>
        <taxon>Glomeromycotina</taxon>
        <taxon>Glomeromycetes</taxon>
        <taxon>Diversisporales</taxon>
        <taxon>Gigasporaceae</taxon>
        <taxon>Racocetra</taxon>
    </lineage>
</organism>
<evidence type="ECO:0000256" key="5">
    <source>
        <dbReference type="ARBA" id="ARBA00023136"/>
    </source>
</evidence>
<dbReference type="InterPro" id="IPR003439">
    <property type="entry name" value="ABC_transporter-like_ATP-bd"/>
</dbReference>
<dbReference type="InterPro" id="IPR034151">
    <property type="entry name" value="TOPRIM_DnaG_bac"/>
</dbReference>
<keyword evidence="5 8" id="KW-0472">Membrane</keyword>
<evidence type="ECO:0000259" key="11">
    <source>
        <dbReference type="PROSITE" id="PS50893"/>
    </source>
</evidence>
<feature type="chain" id="PRO_5040203278" evidence="9">
    <location>
        <begin position="23"/>
        <end position="1311"/>
    </location>
</feature>
<dbReference type="CDD" id="cd03364">
    <property type="entry name" value="TOPRIM_DnaG_primases"/>
    <property type="match status" value="1"/>
</dbReference>
<dbReference type="GO" id="GO:0005524">
    <property type="term" value="F:ATP binding"/>
    <property type="evidence" value="ECO:0007669"/>
    <property type="project" value="InterPro"/>
</dbReference>
<dbReference type="InterPro" id="IPR006171">
    <property type="entry name" value="TOPRIM_dom"/>
</dbReference>
<keyword evidence="2 8" id="KW-0812">Transmembrane</keyword>
<dbReference type="Gene3D" id="1.20.1560.10">
    <property type="entry name" value="ABC transporter type 1, transmembrane domain"/>
    <property type="match status" value="1"/>
</dbReference>
<dbReference type="Gene3D" id="3.40.50.1010">
    <property type="entry name" value="5'-nuclease"/>
    <property type="match status" value="1"/>
</dbReference>
<dbReference type="EMBL" id="CAJVPZ010002764">
    <property type="protein sequence ID" value="CAG8519029.1"/>
    <property type="molecule type" value="Genomic_DNA"/>
</dbReference>
<dbReference type="InterPro" id="IPR013264">
    <property type="entry name" value="DNAG_N"/>
</dbReference>
<feature type="domain" description="Toprim" evidence="10">
    <location>
        <begin position="395"/>
        <end position="476"/>
    </location>
</feature>
<keyword evidence="9" id="KW-0732">Signal</keyword>
<dbReference type="SUPFAM" id="SSF90123">
    <property type="entry name" value="ABC transporter transmembrane region"/>
    <property type="match status" value="1"/>
</dbReference>
<keyword evidence="4" id="KW-0238">DNA-binding</keyword>
<dbReference type="SUPFAM" id="SSF88723">
    <property type="entry name" value="PIN domain-like"/>
    <property type="match status" value="1"/>
</dbReference>
<feature type="transmembrane region" description="Helical" evidence="8">
    <location>
        <begin position="987"/>
        <end position="1005"/>
    </location>
</feature>
<dbReference type="InterPro" id="IPR029060">
    <property type="entry name" value="PIN-like_dom_sf"/>
</dbReference>
<evidence type="ECO:0000256" key="3">
    <source>
        <dbReference type="ARBA" id="ARBA00022989"/>
    </source>
</evidence>
<name>A0A9N9A680_9GLOM</name>
<evidence type="ECO:0000256" key="8">
    <source>
        <dbReference type="SAM" id="Phobius"/>
    </source>
</evidence>
<dbReference type="InterPro" id="IPR020046">
    <property type="entry name" value="5-3_exonucl_a-hlix_arch_N"/>
</dbReference>
<feature type="domain" description="ABC transporter" evidence="11">
    <location>
        <begin position="1084"/>
        <end position="1309"/>
    </location>
</feature>
<comment type="subcellular location">
    <subcellularLocation>
        <location evidence="1">Membrane</location>
        <topology evidence="1">Multi-pass membrane protein</topology>
    </subcellularLocation>
</comment>
<evidence type="ECO:0000313" key="12">
    <source>
        <dbReference type="EMBL" id="CAG8519029.1"/>
    </source>
</evidence>
<dbReference type="CDD" id="cd09898">
    <property type="entry name" value="H3TH_53EXO"/>
    <property type="match status" value="1"/>
</dbReference>
<dbReference type="Proteomes" id="UP000789396">
    <property type="component" value="Unassembled WGS sequence"/>
</dbReference>
<evidence type="ECO:0000256" key="9">
    <source>
        <dbReference type="SAM" id="SignalP"/>
    </source>
</evidence>
<protein>
    <submittedName>
        <fullName evidence="12">15528_t:CDS:1</fullName>
    </submittedName>
</protein>
<dbReference type="PANTHER" id="PTHR24221:SF654">
    <property type="entry name" value="ATP-BINDING CASSETTE SUB-FAMILY B MEMBER 6"/>
    <property type="match status" value="1"/>
</dbReference>
<proteinExistence type="predicted"/>
<evidence type="ECO:0000256" key="2">
    <source>
        <dbReference type="ARBA" id="ARBA00022692"/>
    </source>
</evidence>